<dbReference type="OrthoDB" id="444325at2759"/>
<dbReference type="PANTHER" id="PTHR12072">
    <property type="entry name" value="CWF19, CELL CYCLE CONTROL PROTEIN"/>
    <property type="match status" value="1"/>
</dbReference>
<evidence type="ECO:0000313" key="3">
    <source>
        <dbReference type="EMBL" id="KAG7194941.1"/>
    </source>
</evidence>
<dbReference type="Proteomes" id="UP000790833">
    <property type="component" value="Unassembled WGS sequence"/>
</dbReference>
<organism evidence="3 4">
    <name type="scientific">Scheffersomyces spartinae</name>
    <dbReference type="NCBI Taxonomy" id="45513"/>
    <lineage>
        <taxon>Eukaryota</taxon>
        <taxon>Fungi</taxon>
        <taxon>Dikarya</taxon>
        <taxon>Ascomycota</taxon>
        <taxon>Saccharomycotina</taxon>
        <taxon>Pichiomycetes</taxon>
        <taxon>Debaryomycetaceae</taxon>
        <taxon>Scheffersomyces</taxon>
    </lineage>
</organism>
<feature type="domain" description="Cwf19-like protein C-terminal" evidence="1">
    <location>
        <begin position="416"/>
        <end position="512"/>
    </location>
</feature>
<dbReference type="InterPro" id="IPR040194">
    <property type="entry name" value="Cwf19-like"/>
</dbReference>
<evidence type="ECO:0000259" key="2">
    <source>
        <dbReference type="Pfam" id="PF04677"/>
    </source>
</evidence>
<gene>
    <name evidence="3" type="ORF">KQ657_004050</name>
</gene>
<keyword evidence="4" id="KW-1185">Reference proteome</keyword>
<dbReference type="CDD" id="cd07380">
    <property type="entry name" value="MPP_CWF19_N"/>
    <property type="match status" value="1"/>
</dbReference>
<evidence type="ECO:0000259" key="1">
    <source>
        <dbReference type="Pfam" id="PF04676"/>
    </source>
</evidence>
<proteinExistence type="predicted"/>
<dbReference type="PANTHER" id="PTHR12072:SF4">
    <property type="entry name" value="CWF19-LIKE PROTEIN 1"/>
    <property type="match status" value="1"/>
</dbReference>
<dbReference type="EMBL" id="JAHMUF010000005">
    <property type="protein sequence ID" value="KAG7194941.1"/>
    <property type="molecule type" value="Genomic_DNA"/>
</dbReference>
<feature type="domain" description="Cwf19-like C-terminal" evidence="2">
    <location>
        <begin position="259"/>
        <end position="391"/>
    </location>
</feature>
<dbReference type="GO" id="GO:0000398">
    <property type="term" value="P:mRNA splicing, via spliceosome"/>
    <property type="evidence" value="ECO:0007669"/>
    <property type="project" value="TreeGrafter"/>
</dbReference>
<dbReference type="Pfam" id="PF04677">
    <property type="entry name" value="CwfJ_C_1"/>
    <property type="match status" value="1"/>
</dbReference>
<dbReference type="InterPro" id="IPR006768">
    <property type="entry name" value="Cwf19-like_C_dom-1"/>
</dbReference>
<dbReference type="InterPro" id="IPR006767">
    <property type="entry name" value="Cwf19-like_C_dom-2"/>
</dbReference>
<dbReference type="GeneID" id="66117424"/>
<evidence type="ECO:0000313" key="4">
    <source>
        <dbReference type="Proteomes" id="UP000790833"/>
    </source>
</evidence>
<dbReference type="Pfam" id="PF04676">
    <property type="entry name" value="CwfJ_C_2"/>
    <property type="match status" value="1"/>
</dbReference>
<accession>A0A9P8AJN0</accession>
<protein>
    <submittedName>
        <fullName evidence="3">Uncharacterized protein</fullName>
    </submittedName>
</protein>
<name>A0A9P8AJN0_9ASCO</name>
<dbReference type="AlphaFoldDB" id="A0A9P8AJN0"/>
<sequence>MAKFLILNPDPKALDKVLQKANTQNQKNGPFDAIILLGDVIPPVIEELPKTKLEVPTYFTSGSSSFSDIVTEHSNEREPFAEIIPNLIASTDCYSFLKLQTGITICIVNGQYESEDSEIVASLKKRDTVDCDILVTYNWPNAIADHQQRLGLGSSKVDEIVKLIRPRYHFCVGDNDGEFLELQPFVWEDSSYTRFISLGQEGSGKKWFYAFNLSPEVTSIEPLQIIENPFFDKPQLELQGELKPISTKRQLEPKEKTETKKRKIVTPDQCYFCLSNPKVETHMIISIGGNCYMTVAKGPLTKSSNKLPFSGHALIIPIDHTPSLKQLTGPDSTIEDNKVYQEMIKYETSLVEAFKDKYPNYRLIFFEISRLDNIHHCVQFLPVPESIISRFSQVLEEKSRINNETYTKNESLEFKEFESTEDEAYSKIINESDYLLFKVYYNENATINKRIYIAPLSSQGESTVDLQFPRRVLAYLLLKPNRVYWEKCRQPVYRETHECEKFKEFFHPFDFTMS</sequence>
<comment type="caution">
    <text evidence="3">The sequence shown here is derived from an EMBL/GenBank/DDBJ whole genome shotgun (WGS) entry which is preliminary data.</text>
</comment>
<reference evidence="3" key="1">
    <citation type="submission" date="2021-03" db="EMBL/GenBank/DDBJ databases">
        <authorList>
            <person name="Palmer J.M."/>
        </authorList>
    </citation>
    <scope>NUCLEOTIDE SEQUENCE</scope>
    <source>
        <strain evidence="3">ARV_011</strain>
    </source>
</reference>
<dbReference type="GO" id="GO:0071014">
    <property type="term" value="C:post-mRNA release spliceosomal complex"/>
    <property type="evidence" value="ECO:0007669"/>
    <property type="project" value="TreeGrafter"/>
</dbReference>
<dbReference type="RefSeq" id="XP_043050488.1">
    <property type="nucleotide sequence ID" value="XM_043194737.1"/>
</dbReference>
<dbReference type="GO" id="GO:0061632">
    <property type="term" value="F:RNA lariat debranching enzyme activator activity"/>
    <property type="evidence" value="ECO:0007669"/>
    <property type="project" value="TreeGrafter"/>
</dbReference>